<organism evidence="1 2">
    <name type="scientific">Roseburia inulinivorans</name>
    <dbReference type="NCBI Taxonomy" id="360807"/>
    <lineage>
        <taxon>Bacteria</taxon>
        <taxon>Bacillati</taxon>
        <taxon>Bacillota</taxon>
        <taxon>Clostridia</taxon>
        <taxon>Lachnospirales</taxon>
        <taxon>Lachnospiraceae</taxon>
        <taxon>Roseburia</taxon>
    </lineage>
</organism>
<dbReference type="RefSeq" id="WP_118588146.1">
    <property type="nucleotide sequence ID" value="NZ_QRVS01000080.1"/>
</dbReference>
<dbReference type="Proteomes" id="UP000286271">
    <property type="component" value="Unassembled WGS sequence"/>
</dbReference>
<evidence type="ECO:0000313" key="2">
    <source>
        <dbReference type="Proteomes" id="UP000286271"/>
    </source>
</evidence>
<reference evidence="1 2" key="1">
    <citation type="submission" date="2018-08" db="EMBL/GenBank/DDBJ databases">
        <title>A genome reference for cultivated species of the human gut microbiota.</title>
        <authorList>
            <person name="Zou Y."/>
            <person name="Xue W."/>
            <person name="Luo G."/>
        </authorList>
    </citation>
    <scope>NUCLEOTIDE SEQUENCE [LARGE SCALE GENOMIC DNA]</scope>
    <source>
        <strain evidence="1 2">AM27-11</strain>
    </source>
</reference>
<accession>A0A3R6CBP7</accession>
<gene>
    <name evidence="1" type="ORF">DW707_02050</name>
</gene>
<sequence>MIDSIRSQVFAEVDNGKTVTPGSITSNPDAITTGADTVETVTDKYVTRYVAADGTVSVQYTDRNNSGTVLKAGDGVLPNGAEFKQSVAKSGTAYDTAAAVSAMLPNTTNFFVYQFDITANGVDIHELSNYVKVTLSRPADLVIGEGQQLVVYRLEDNGTLTRCESAINDHFISFLTNHFSTYIFSVENVNGTATTTDAAAKTANSAAKSPKTGE</sequence>
<name>A0A3R6CBP7_9FIRM</name>
<comment type="caution">
    <text evidence="1">The sequence shown here is derived from an EMBL/GenBank/DDBJ whole genome shotgun (WGS) entry which is preliminary data.</text>
</comment>
<dbReference type="AlphaFoldDB" id="A0A3R6CBP7"/>
<proteinExistence type="predicted"/>
<evidence type="ECO:0000313" key="1">
    <source>
        <dbReference type="EMBL" id="RHF00011.1"/>
    </source>
</evidence>
<dbReference type="EMBL" id="QSKW01000002">
    <property type="protein sequence ID" value="RHF00011.1"/>
    <property type="molecule type" value="Genomic_DNA"/>
</dbReference>
<protein>
    <submittedName>
        <fullName evidence="1">Uncharacterized protein</fullName>
    </submittedName>
</protein>